<evidence type="ECO:0000256" key="1">
    <source>
        <dbReference type="ARBA" id="ARBA00001946"/>
    </source>
</evidence>
<dbReference type="GO" id="GO:0007165">
    <property type="term" value="P:signal transduction"/>
    <property type="evidence" value="ECO:0007669"/>
    <property type="project" value="TreeGrafter"/>
</dbReference>
<comment type="cofactor">
    <cofactor evidence="1 7 8">
        <name>Mg(2+)</name>
        <dbReference type="ChEBI" id="CHEBI:18420"/>
    </cofactor>
</comment>
<dbReference type="InterPro" id="IPR020550">
    <property type="entry name" value="Inositol_monophosphatase_CS"/>
</dbReference>
<dbReference type="FunFam" id="3.30.540.10:FF:000004">
    <property type="entry name" value="Inositol-1-monophosphatase"/>
    <property type="match status" value="1"/>
</dbReference>
<dbReference type="PRINTS" id="PR00378">
    <property type="entry name" value="LIIMPHPHTASE"/>
</dbReference>
<name>A0A1B0CNZ4_LUTLO</name>
<evidence type="ECO:0000313" key="9">
    <source>
        <dbReference type="EnsemblMetazoa" id="LLOJ006466-PA"/>
    </source>
</evidence>
<dbReference type="InterPro" id="IPR000760">
    <property type="entry name" value="Inositol_monophosphatase-like"/>
</dbReference>
<dbReference type="EMBL" id="AJWK01021208">
    <property type="status" value="NOT_ANNOTATED_CDS"/>
    <property type="molecule type" value="Genomic_DNA"/>
</dbReference>
<dbReference type="PROSITE" id="PS00629">
    <property type="entry name" value="IMP_1"/>
    <property type="match status" value="1"/>
</dbReference>
<dbReference type="InterPro" id="IPR020552">
    <property type="entry name" value="Inositol_monoPase_Li-sen"/>
</dbReference>
<keyword evidence="4 7" id="KW-0479">Metal-binding</keyword>
<organism evidence="9 10">
    <name type="scientific">Lutzomyia longipalpis</name>
    <name type="common">Sand fly</name>
    <dbReference type="NCBI Taxonomy" id="7200"/>
    <lineage>
        <taxon>Eukaryota</taxon>
        <taxon>Metazoa</taxon>
        <taxon>Ecdysozoa</taxon>
        <taxon>Arthropoda</taxon>
        <taxon>Hexapoda</taxon>
        <taxon>Insecta</taxon>
        <taxon>Pterygota</taxon>
        <taxon>Neoptera</taxon>
        <taxon>Endopterygota</taxon>
        <taxon>Diptera</taxon>
        <taxon>Nematocera</taxon>
        <taxon>Psychodoidea</taxon>
        <taxon>Psychodidae</taxon>
        <taxon>Lutzomyia</taxon>
        <taxon>Lutzomyia</taxon>
    </lineage>
</organism>
<feature type="binding site" evidence="7">
    <location>
        <position position="190"/>
    </location>
    <ligand>
        <name>Mg(2+)</name>
        <dbReference type="ChEBI" id="CHEBI:18420"/>
        <label>1</label>
        <note>catalytic</note>
    </ligand>
</feature>
<evidence type="ECO:0000256" key="8">
    <source>
        <dbReference type="RuleBase" id="RU364068"/>
    </source>
</evidence>
<dbReference type="CDD" id="cd01639">
    <property type="entry name" value="IMPase"/>
    <property type="match status" value="1"/>
</dbReference>
<dbReference type="EC" id="3.1.3.25" evidence="8"/>
<dbReference type="AlphaFoldDB" id="A0A1B0CNZ4"/>
<dbReference type="GO" id="GO:0046872">
    <property type="term" value="F:metal ion binding"/>
    <property type="evidence" value="ECO:0007669"/>
    <property type="project" value="UniProtKB-KW"/>
</dbReference>
<feature type="binding site" evidence="7">
    <location>
        <position position="191"/>
    </location>
    <ligand>
        <name>Mg(2+)</name>
        <dbReference type="ChEBI" id="CHEBI:18420"/>
        <label>1</label>
        <note>catalytic</note>
    </ligand>
</feature>
<sequence length="376" mass="41296">MSGAGDFSEDSALKECQDFMCEVIEKAGDIVRRGIDAVKKVETKTSVFDLVTEYDGEVEDFLVAEIHRKYPDHKIIAEEKHAKEALTDDPTGVMSGAGDFCEDSVLKECQDFMCEVIEKAGDIVRRGIDAVKKVETKTSVFDLVTEYDGEVEDFLVAEIHRKYPDHKIIAEEKHAKEALTDDPTWIIDPIDGTTSFVHGYPLVAISVALAFQKRLVLGVVSAPIQRELYCARRGHGATMNGQKIHTTSTTSLIDSLVGDEPSLASRDKYRNEILVRTYGLTSRVSGIRAVGSAVLGLVYVARGILDVYQVVGIYPWDLAAGAIIVQEAGGVISHPDGSPYDIMNGSIVVSANEELHKQILAFNQEFSGKVLELRDK</sequence>
<dbReference type="VEuPathDB" id="VectorBase:LLOJ006466"/>
<comment type="similarity">
    <text evidence="3 8">Belongs to the inositol monophosphatase superfamily.</text>
</comment>
<evidence type="ECO:0000256" key="3">
    <source>
        <dbReference type="ARBA" id="ARBA00009759"/>
    </source>
</evidence>
<dbReference type="Gene3D" id="3.30.540.10">
    <property type="entry name" value="Fructose-1,6-Bisphosphatase, subunit A, domain 1"/>
    <property type="match status" value="2"/>
</dbReference>
<dbReference type="Gene3D" id="3.40.190.80">
    <property type="match status" value="1"/>
</dbReference>
<feature type="binding site" evidence="7">
    <location>
        <position position="171"/>
    </location>
    <ligand>
        <name>Mg(2+)</name>
        <dbReference type="ChEBI" id="CHEBI:18420"/>
        <label>1</label>
        <note>catalytic</note>
    </ligand>
</feature>
<dbReference type="GO" id="GO:0008934">
    <property type="term" value="F:inositol monophosphate 1-phosphatase activity"/>
    <property type="evidence" value="ECO:0007669"/>
    <property type="project" value="InterPro"/>
</dbReference>
<comment type="pathway">
    <text evidence="2 8">Polyol metabolism; myo-inositol biosynthesis; myo-inositol from D-glucose 6-phosphate: step 2/2.</text>
</comment>
<keyword evidence="6 7" id="KW-0460">Magnesium</keyword>
<dbReference type="EMBL" id="AJWK01021209">
    <property type="status" value="NOT_ANNOTATED_CDS"/>
    <property type="molecule type" value="Genomic_DNA"/>
</dbReference>
<feature type="binding site" evidence="7">
    <location>
        <position position="188"/>
    </location>
    <ligand>
        <name>Mg(2+)</name>
        <dbReference type="ChEBI" id="CHEBI:18420"/>
        <label>1</label>
        <note>catalytic</note>
    </ligand>
</feature>
<dbReference type="InterPro" id="IPR020583">
    <property type="entry name" value="Inositol_monoP_metal-BS"/>
</dbReference>
<evidence type="ECO:0000256" key="2">
    <source>
        <dbReference type="ARBA" id="ARBA00005152"/>
    </source>
</evidence>
<keyword evidence="10" id="KW-1185">Reference proteome</keyword>
<dbReference type="PRINTS" id="PR00377">
    <property type="entry name" value="IMPHPHTASES"/>
</dbReference>
<proteinExistence type="inferred from homology"/>
<reference evidence="9" key="1">
    <citation type="submission" date="2020-05" db="UniProtKB">
        <authorList>
            <consortium name="EnsemblMetazoa"/>
        </authorList>
    </citation>
    <scope>IDENTIFICATION</scope>
    <source>
        <strain evidence="9">Jacobina</strain>
    </source>
</reference>
<dbReference type="Proteomes" id="UP000092461">
    <property type="component" value="Unassembled WGS sequence"/>
</dbReference>
<comment type="catalytic activity">
    <reaction evidence="8">
        <text>a myo-inositol phosphate + H2O = myo-inositol + phosphate</text>
        <dbReference type="Rhea" id="RHEA:24056"/>
        <dbReference type="ChEBI" id="CHEBI:15377"/>
        <dbReference type="ChEBI" id="CHEBI:17268"/>
        <dbReference type="ChEBI" id="CHEBI:43474"/>
        <dbReference type="ChEBI" id="CHEBI:84139"/>
        <dbReference type="EC" id="3.1.3.25"/>
    </reaction>
</comment>
<dbReference type="GO" id="GO:0006021">
    <property type="term" value="P:inositol biosynthetic process"/>
    <property type="evidence" value="ECO:0007669"/>
    <property type="project" value="UniProtKB-UniPathway"/>
</dbReference>
<dbReference type="UniPathway" id="UPA00823">
    <property type="reaction ID" value="UER00788"/>
</dbReference>
<evidence type="ECO:0000256" key="5">
    <source>
        <dbReference type="ARBA" id="ARBA00022801"/>
    </source>
</evidence>
<evidence type="ECO:0000256" key="6">
    <source>
        <dbReference type="ARBA" id="ARBA00022842"/>
    </source>
</evidence>
<protein>
    <recommendedName>
        <fullName evidence="8">Inositol-1-monophosphatase</fullName>
        <ecNumber evidence="8">3.1.3.25</ecNumber>
    </recommendedName>
</protein>
<dbReference type="EnsemblMetazoa" id="LLOJ006466-RA">
    <property type="protein sequence ID" value="LLOJ006466-PA"/>
    <property type="gene ID" value="LLOJ006466"/>
</dbReference>
<accession>A0A1B0CNZ4</accession>
<evidence type="ECO:0000256" key="7">
    <source>
        <dbReference type="PIRSR" id="PIRSR600760-2"/>
    </source>
</evidence>
<dbReference type="PANTHER" id="PTHR20854">
    <property type="entry name" value="INOSITOL MONOPHOSPHATASE"/>
    <property type="match status" value="1"/>
</dbReference>
<dbReference type="PROSITE" id="PS00630">
    <property type="entry name" value="IMP_2"/>
    <property type="match status" value="1"/>
</dbReference>
<dbReference type="SUPFAM" id="SSF56655">
    <property type="entry name" value="Carbohydrate phosphatase"/>
    <property type="match status" value="2"/>
</dbReference>
<dbReference type="InterPro" id="IPR033942">
    <property type="entry name" value="IMPase"/>
</dbReference>
<evidence type="ECO:0000256" key="4">
    <source>
        <dbReference type="ARBA" id="ARBA00022723"/>
    </source>
</evidence>
<dbReference type="GO" id="GO:0046854">
    <property type="term" value="P:phosphatidylinositol phosphate biosynthetic process"/>
    <property type="evidence" value="ECO:0007669"/>
    <property type="project" value="InterPro"/>
</dbReference>
<evidence type="ECO:0000313" key="10">
    <source>
        <dbReference type="Proteomes" id="UP000092461"/>
    </source>
</evidence>
<feature type="binding site" evidence="7">
    <location>
        <position position="317"/>
    </location>
    <ligand>
        <name>Mg(2+)</name>
        <dbReference type="ChEBI" id="CHEBI:18420"/>
        <label>1</label>
        <note>catalytic</note>
    </ligand>
</feature>
<keyword evidence="5 8" id="KW-0378">Hydrolase</keyword>
<dbReference type="VEuPathDB" id="VectorBase:LLONM1_011424"/>
<dbReference type="PANTHER" id="PTHR20854:SF25">
    <property type="entry name" value="INOSITOL-1-MONOPHOSPHATASE"/>
    <property type="match status" value="1"/>
</dbReference>
<dbReference type="Pfam" id="PF00459">
    <property type="entry name" value="Inositol_P"/>
    <property type="match status" value="2"/>
</dbReference>